<evidence type="ECO:0000256" key="6">
    <source>
        <dbReference type="ARBA" id="ARBA00022840"/>
    </source>
</evidence>
<evidence type="ECO:0000256" key="5">
    <source>
        <dbReference type="ARBA" id="ARBA00022777"/>
    </source>
</evidence>
<dbReference type="PROSITE" id="PS50011">
    <property type="entry name" value="PROTEIN_KINASE_DOM"/>
    <property type="match status" value="1"/>
</dbReference>
<organism evidence="11 12">
    <name type="scientific">Rickenella mellea</name>
    <dbReference type="NCBI Taxonomy" id="50990"/>
    <lineage>
        <taxon>Eukaryota</taxon>
        <taxon>Fungi</taxon>
        <taxon>Dikarya</taxon>
        <taxon>Basidiomycota</taxon>
        <taxon>Agaricomycotina</taxon>
        <taxon>Agaricomycetes</taxon>
        <taxon>Hymenochaetales</taxon>
        <taxon>Rickenellaceae</taxon>
        <taxon>Rickenella</taxon>
    </lineage>
</organism>
<dbReference type="GO" id="GO:0050684">
    <property type="term" value="P:regulation of mRNA processing"/>
    <property type="evidence" value="ECO:0007669"/>
    <property type="project" value="TreeGrafter"/>
</dbReference>
<dbReference type="EMBL" id="ML170209">
    <property type="protein sequence ID" value="TDL18347.1"/>
    <property type="molecule type" value="Genomic_DNA"/>
</dbReference>
<dbReference type="VEuPathDB" id="FungiDB:BD410DRAFT_880625"/>
<keyword evidence="6 9" id="KW-0067">ATP-binding</keyword>
<dbReference type="InterPro" id="IPR011009">
    <property type="entry name" value="Kinase-like_dom_sf"/>
</dbReference>
<dbReference type="EC" id="2.7.11.1" evidence="1"/>
<keyword evidence="3" id="KW-0808">Transferase</keyword>
<evidence type="ECO:0000256" key="2">
    <source>
        <dbReference type="ARBA" id="ARBA00022527"/>
    </source>
</evidence>
<evidence type="ECO:0000256" key="7">
    <source>
        <dbReference type="ARBA" id="ARBA00047899"/>
    </source>
</evidence>
<evidence type="ECO:0000259" key="10">
    <source>
        <dbReference type="PROSITE" id="PS50011"/>
    </source>
</evidence>
<proteinExistence type="predicted"/>
<dbReference type="InterPro" id="IPR000719">
    <property type="entry name" value="Prot_kinase_dom"/>
</dbReference>
<comment type="catalytic activity">
    <reaction evidence="7">
        <text>L-threonyl-[protein] + ATP = O-phospho-L-threonyl-[protein] + ADP + H(+)</text>
        <dbReference type="Rhea" id="RHEA:46608"/>
        <dbReference type="Rhea" id="RHEA-COMP:11060"/>
        <dbReference type="Rhea" id="RHEA-COMP:11605"/>
        <dbReference type="ChEBI" id="CHEBI:15378"/>
        <dbReference type="ChEBI" id="CHEBI:30013"/>
        <dbReference type="ChEBI" id="CHEBI:30616"/>
        <dbReference type="ChEBI" id="CHEBI:61977"/>
        <dbReference type="ChEBI" id="CHEBI:456216"/>
        <dbReference type="EC" id="2.7.11.1"/>
    </reaction>
</comment>
<dbReference type="STRING" id="50990.A0A4Y7PSF5"/>
<dbReference type="GO" id="GO:0005737">
    <property type="term" value="C:cytoplasm"/>
    <property type="evidence" value="ECO:0007669"/>
    <property type="project" value="TreeGrafter"/>
</dbReference>
<evidence type="ECO:0000256" key="3">
    <source>
        <dbReference type="ARBA" id="ARBA00022679"/>
    </source>
</evidence>
<evidence type="ECO:0000256" key="4">
    <source>
        <dbReference type="ARBA" id="ARBA00022741"/>
    </source>
</evidence>
<dbReference type="PANTHER" id="PTHR47634:SF9">
    <property type="entry name" value="PROTEIN KINASE DOMAIN-CONTAINING PROTEIN-RELATED"/>
    <property type="match status" value="1"/>
</dbReference>
<dbReference type="InterPro" id="IPR051334">
    <property type="entry name" value="SRPK"/>
</dbReference>
<sequence>MNIETEQLSRYKQGGYHPVHLGDKFHDDRFTILHKLGWGSFSTVWLARDNAEDERYVALKFVVADLADSNEIRILQHICDMSRSTKHPGFDHVLGLLDHFKISGPNGNHDVLVLDVLGPSPNELRDRHDDGEVFVWKHAKVISKEVSLGLDFLHKIGVMHGDLHGGNVAFSLPELNGKPEDVVVGFLEPPRTYTVEPSNDPSQPAYLIEPSPFSDRFMDEVLLAGSQIMWRMKIFDFGSAFLADNRPKEIHTPLFVRAPELIFNALSSGTVELDWGPKIDVWSLGCLVRLGFLYHTID</sequence>
<protein>
    <recommendedName>
        <fullName evidence="1">non-specific serine/threonine protein kinase</fullName>
        <ecNumber evidence="1">2.7.11.1</ecNumber>
    </recommendedName>
</protein>
<name>A0A4Y7PSF5_9AGAM</name>
<accession>A0A4Y7PSF5</accession>
<dbReference type="SMART" id="SM00220">
    <property type="entry name" value="S_TKc"/>
    <property type="match status" value="1"/>
</dbReference>
<keyword evidence="4 9" id="KW-0547">Nucleotide-binding</keyword>
<dbReference type="Pfam" id="PF00069">
    <property type="entry name" value="Pkinase"/>
    <property type="match status" value="1"/>
</dbReference>
<dbReference type="GO" id="GO:0005634">
    <property type="term" value="C:nucleus"/>
    <property type="evidence" value="ECO:0007669"/>
    <property type="project" value="TreeGrafter"/>
</dbReference>
<dbReference type="Gene3D" id="3.30.200.20">
    <property type="entry name" value="Phosphorylase Kinase, domain 1"/>
    <property type="match status" value="1"/>
</dbReference>
<keyword evidence="12" id="KW-1185">Reference proteome</keyword>
<gene>
    <name evidence="11" type="ORF">BD410DRAFT_880625</name>
</gene>
<evidence type="ECO:0000313" key="12">
    <source>
        <dbReference type="Proteomes" id="UP000294933"/>
    </source>
</evidence>
<evidence type="ECO:0000256" key="8">
    <source>
        <dbReference type="ARBA" id="ARBA00048679"/>
    </source>
</evidence>
<dbReference type="Gene3D" id="1.10.510.10">
    <property type="entry name" value="Transferase(Phosphotransferase) domain 1"/>
    <property type="match status" value="1"/>
</dbReference>
<dbReference type="SUPFAM" id="SSF56112">
    <property type="entry name" value="Protein kinase-like (PK-like)"/>
    <property type="match status" value="1"/>
</dbReference>
<dbReference type="GO" id="GO:0004674">
    <property type="term" value="F:protein serine/threonine kinase activity"/>
    <property type="evidence" value="ECO:0007669"/>
    <property type="project" value="UniProtKB-KW"/>
</dbReference>
<dbReference type="InterPro" id="IPR017441">
    <property type="entry name" value="Protein_kinase_ATP_BS"/>
</dbReference>
<reference evidence="11 12" key="1">
    <citation type="submission" date="2018-06" db="EMBL/GenBank/DDBJ databases">
        <title>A transcriptomic atlas of mushroom development highlights an independent origin of complex multicellularity.</title>
        <authorList>
            <consortium name="DOE Joint Genome Institute"/>
            <person name="Krizsan K."/>
            <person name="Almasi E."/>
            <person name="Merenyi Z."/>
            <person name="Sahu N."/>
            <person name="Viragh M."/>
            <person name="Koszo T."/>
            <person name="Mondo S."/>
            <person name="Kiss B."/>
            <person name="Balint B."/>
            <person name="Kues U."/>
            <person name="Barry K."/>
            <person name="Hegedus J.C."/>
            <person name="Henrissat B."/>
            <person name="Johnson J."/>
            <person name="Lipzen A."/>
            <person name="Ohm R."/>
            <person name="Nagy I."/>
            <person name="Pangilinan J."/>
            <person name="Yan J."/>
            <person name="Xiong Y."/>
            <person name="Grigoriev I.V."/>
            <person name="Hibbett D.S."/>
            <person name="Nagy L.G."/>
        </authorList>
    </citation>
    <scope>NUCLEOTIDE SEQUENCE [LARGE SCALE GENOMIC DNA]</scope>
    <source>
        <strain evidence="11 12">SZMC22713</strain>
    </source>
</reference>
<comment type="catalytic activity">
    <reaction evidence="8">
        <text>L-seryl-[protein] + ATP = O-phospho-L-seryl-[protein] + ADP + H(+)</text>
        <dbReference type="Rhea" id="RHEA:17989"/>
        <dbReference type="Rhea" id="RHEA-COMP:9863"/>
        <dbReference type="Rhea" id="RHEA-COMP:11604"/>
        <dbReference type="ChEBI" id="CHEBI:15378"/>
        <dbReference type="ChEBI" id="CHEBI:29999"/>
        <dbReference type="ChEBI" id="CHEBI:30616"/>
        <dbReference type="ChEBI" id="CHEBI:83421"/>
        <dbReference type="ChEBI" id="CHEBI:456216"/>
        <dbReference type="EC" id="2.7.11.1"/>
    </reaction>
</comment>
<dbReference type="PANTHER" id="PTHR47634">
    <property type="entry name" value="PROTEIN KINASE DOMAIN-CONTAINING PROTEIN-RELATED"/>
    <property type="match status" value="1"/>
</dbReference>
<evidence type="ECO:0000256" key="9">
    <source>
        <dbReference type="PROSITE-ProRule" id="PRU10141"/>
    </source>
</evidence>
<keyword evidence="5 11" id="KW-0418">Kinase</keyword>
<dbReference type="GO" id="GO:0005524">
    <property type="term" value="F:ATP binding"/>
    <property type="evidence" value="ECO:0007669"/>
    <property type="project" value="UniProtKB-UniRule"/>
</dbReference>
<feature type="binding site" evidence="9">
    <location>
        <position position="60"/>
    </location>
    <ligand>
        <name>ATP</name>
        <dbReference type="ChEBI" id="CHEBI:30616"/>
    </ligand>
</feature>
<dbReference type="OrthoDB" id="5979581at2759"/>
<keyword evidence="2" id="KW-0723">Serine/threonine-protein kinase</keyword>
<evidence type="ECO:0000313" key="11">
    <source>
        <dbReference type="EMBL" id="TDL18347.1"/>
    </source>
</evidence>
<dbReference type="AlphaFoldDB" id="A0A4Y7PSF5"/>
<feature type="domain" description="Protein kinase" evidence="10">
    <location>
        <begin position="30"/>
        <end position="298"/>
    </location>
</feature>
<dbReference type="GO" id="GO:0000245">
    <property type="term" value="P:spliceosomal complex assembly"/>
    <property type="evidence" value="ECO:0007669"/>
    <property type="project" value="TreeGrafter"/>
</dbReference>
<dbReference type="PROSITE" id="PS00107">
    <property type="entry name" value="PROTEIN_KINASE_ATP"/>
    <property type="match status" value="1"/>
</dbReference>
<dbReference type="Proteomes" id="UP000294933">
    <property type="component" value="Unassembled WGS sequence"/>
</dbReference>
<evidence type="ECO:0000256" key="1">
    <source>
        <dbReference type="ARBA" id="ARBA00012513"/>
    </source>
</evidence>